<accession>A0ABW5EFK1</accession>
<dbReference type="RefSeq" id="WP_265723474.1">
    <property type="nucleotide sequence ID" value="NZ_JAPIVK010000052.1"/>
</dbReference>
<evidence type="ECO:0000313" key="2">
    <source>
        <dbReference type="Proteomes" id="UP001597425"/>
    </source>
</evidence>
<protein>
    <recommendedName>
        <fullName evidence="3">HEAT repeat domain-containing protein</fullName>
    </recommendedName>
</protein>
<dbReference type="Proteomes" id="UP001597425">
    <property type="component" value="Unassembled WGS sequence"/>
</dbReference>
<comment type="caution">
    <text evidence="1">The sequence shown here is derived from an EMBL/GenBank/DDBJ whole genome shotgun (WGS) entry which is preliminary data.</text>
</comment>
<name>A0ABW5EFK1_9GAMM</name>
<dbReference type="SUPFAM" id="SSF48371">
    <property type="entry name" value="ARM repeat"/>
    <property type="match status" value="1"/>
</dbReference>
<evidence type="ECO:0000313" key="1">
    <source>
        <dbReference type="EMBL" id="MFD2312353.1"/>
    </source>
</evidence>
<dbReference type="InterPro" id="IPR016024">
    <property type="entry name" value="ARM-type_fold"/>
</dbReference>
<evidence type="ECO:0008006" key="3">
    <source>
        <dbReference type="Google" id="ProtNLM"/>
    </source>
</evidence>
<dbReference type="InterPro" id="IPR011989">
    <property type="entry name" value="ARM-like"/>
</dbReference>
<reference evidence="2" key="1">
    <citation type="journal article" date="2019" name="Int. J. Syst. Evol. Microbiol.">
        <title>The Global Catalogue of Microorganisms (GCM) 10K type strain sequencing project: providing services to taxonomists for standard genome sequencing and annotation.</title>
        <authorList>
            <consortium name="The Broad Institute Genomics Platform"/>
            <consortium name="The Broad Institute Genome Sequencing Center for Infectious Disease"/>
            <person name="Wu L."/>
            <person name="Ma J."/>
        </authorList>
    </citation>
    <scope>NUCLEOTIDE SEQUENCE [LARGE SCALE GENOMIC DNA]</scope>
    <source>
        <strain evidence="2">KCTC 12848</strain>
    </source>
</reference>
<proteinExistence type="predicted"/>
<dbReference type="EMBL" id="JBHUJD010000037">
    <property type="protein sequence ID" value="MFD2312353.1"/>
    <property type="molecule type" value="Genomic_DNA"/>
</dbReference>
<sequence>MEEIRRSLLSKKDDPKAFFDELHEFWWGEYQAETKTLPALILSLNDEANINLCLMASLAVEEGFSPFNVTHIFENVLPEMSLNVHSVMGLIRSLNTSMQGDMAAYTQFAPFRGLVSKQPGFARDLLNSLIDEGEPYTTDYIANLYRDFAKGQEHEIQSELSGLIGHSSENVLMAVADALGGLDYGSNDNRELVVKSIELLEELENKGSDKVTRIVVHAYKSLAPYCNSLIERLIQLSTRKSPEIQYAISDILFRLEPAEQEEVWARKMLLNLTEVSPDHKGIVDHLDWVLHRLITKNGNFALVEQFLTLWILRDEYIPRKYKIGDLFNSTIPDIIQNREEFEGMLTRLLNHDDWKMHETAAEILSYCYVHKIQGIKLDRHELKKMSHSDCLYVCRKILGYVINPDQLCSLCFSILDKSPQDKKIKGLVYSVFKNHIGENYPGKVIDFMKDISTHTKSKHRKLLVGQLVRDIEADENVRNGLPPLKEMNPARQKYQRIMYEKQVKMSQEMEHAQKDSIISQLATKIYLKHGTGSFHLAGDQYSEVSKLGAYSTYMELPKSEVMHPVEAAMERFGFRIAKRGNE</sequence>
<organism evidence="1 2">
    <name type="scientific">Microbulbifer halophilus</name>
    <dbReference type="NCBI Taxonomy" id="453963"/>
    <lineage>
        <taxon>Bacteria</taxon>
        <taxon>Pseudomonadati</taxon>
        <taxon>Pseudomonadota</taxon>
        <taxon>Gammaproteobacteria</taxon>
        <taxon>Cellvibrionales</taxon>
        <taxon>Microbulbiferaceae</taxon>
        <taxon>Microbulbifer</taxon>
    </lineage>
</organism>
<gene>
    <name evidence="1" type="ORF">ACFSKX_18195</name>
</gene>
<dbReference type="Gene3D" id="1.25.10.10">
    <property type="entry name" value="Leucine-rich Repeat Variant"/>
    <property type="match status" value="1"/>
</dbReference>
<keyword evidence="2" id="KW-1185">Reference proteome</keyword>